<comment type="caution">
    <text evidence="2">The sequence shown here is derived from an EMBL/GenBank/DDBJ whole genome shotgun (WGS) entry which is preliminary data.</text>
</comment>
<protein>
    <recommendedName>
        <fullName evidence="1">FAM124 domain-containing protein</fullName>
    </recommendedName>
</protein>
<evidence type="ECO:0000313" key="3">
    <source>
        <dbReference type="Proteomes" id="UP001165289"/>
    </source>
</evidence>
<evidence type="ECO:0000259" key="1">
    <source>
        <dbReference type="Pfam" id="PF15067"/>
    </source>
</evidence>
<dbReference type="EMBL" id="JAKMXF010000221">
    <property type="protein sequence ID" value="KAI6654819.1"/>
    <property type="molecule type" value="Genomic_DNA"/>
</dbReference>
<accession>A0AAV7K293</accession>
<dbReference type="Proteomes" id="UP001165289">
    <property type="component" value="Unassembled WGS sequence"/>
</dbReference>
<keyword evidence="3" id="KW-1185">Reference proteome</keyword>
<dbReference type="AlphaFoldDB" id="A0AAV7K293"/>
<dbReference type="InterPro" id="IPR046365">
    <property type="entry name" value="FAM124_dom"/>
</dbReference>
<dbReference type="Pfam" id="PF15067">
    <property type="entry name" value="FAM124"/>
    <property type="match status" value="1"/>
</dbReference>
<sequence length="466" mass="52603">MADNSDKQKLLDDEKSVCSPLIIVNQKSVQFDISDSSAEVLEILQNKDYTNPWKFPDAFSDSDPSDDEEQISADFLPIVVKRKQLSHSISLNAVQSRAHKEPELVLTDRRQLTQSNSYYGLLTCCRYLQQKDIRSKLDVIGVKKKIETGSYTAHTREYLHLLYEFKDQESYNIMCSNLMAEISKTLGKKTKKSDRIPISLQPARPIYSKLKCCLELSLTPESLYAVIDALNPLFVSVSQSVFHITAHTTNKDDVIPHDSPTPQSNRLPAFALCIQFNKVIFPNTLRSFDQRGWSALSAFPGNKSTFCYANISYGESIPYIICETGKESGIHGSSRLPTFAIYLFVSGDESAMLGMRNFYDILLLENKVKTFESNRIIYPLVSDAYSDRELILLHVPDKTTVQQKAISLYINTTNILSLICKLKSPVIECGQGCVSLNDPQGNRVVLRDLSHIPFFKNAVQKFEFTA</sequence>
<evidence type="ECO:0000313" key="2">
    <source>
        <dbReference type="EMBL" id="KAI6654819.1"/>
    </source>
</evidence>
<organism evidence="2 3">
    <name type="scientific">Oopsacas minuta</name>
    <dbReference type="NCBI Taxonomy" id="111878"/>
    <lineage>
        <taxon>Eukaryota</taxon>
        <taxon>Metazoa</taxon>
        <taxon>Porifera</taxon>
        <taxon>Hexactinellida</taxon>
        <taxon>Hexasterophora</taxon>
        <taxon>Lyssacinosida</taxon>
        <taxon>Leucopsacidae</taxon>
        <taxon>Oopsacas</taxon>
    </lineage>
</organism>
<feature type="domain" description="FAM124" evidence="1">
    <location>
        <begin position="355"/>
        <end position="446"/>
    </location>
</feature>
<proteinExistence type="predicted"/>
<name>A0AAV7K293_9METZ</name>
<gene>
    <name evidence="2" type="ORF">LOD99_2698</name>
</gene>
<reference evidence="2 3" key="1">
    <citation type="journal article" date="2023" name="BMC Biol.">
        <title>The compact genome of the sponge Oopsacas minuta (Hexactinellida) is lacking key metazoan core genes.</title>
        <authorList>
            <person name="Santini S."/>
            <person name="Schenkelaars Q."/>
            <person name="Jourda C."/>
            <person name="Duchesne M."/>
            <person name="Belahbib H."/>
            <person name="Rocher C."/>
            <person name="Selva M."/>
            <person name="Riesgo A."/>
            <person name="Vervoort M."/>
            <person name="Leys S.P."/>
            <person name="Kodjabachian L."/>
            <person name="Le Bivic A."/>
            <person name="Borchiellini C."/>
            <person name="Claverie J.M."/>
            <person name="Renard E."/>
        </authorList>
    </citation>
    <scope>NUCLEOTIDE SEQUENCE [LARGE SCALE GENOMIC DNA]</scope>
    <source>
        <strain evidence="2">SPO-2</strain>
    </source>
</reference>